<dbReference type="PANTHER" id="PTHR46513">
    <property type="entry name" value="VITELLOGENIN RECEPTOR-LIKE PROTEIN-RELATED-RELATED"/>
    <property type="match status" value="1"/>
</dbReference>
<dbReference type="InterPro" id="IPR011042">
    <property type="entry name" value="6-blade_b-propeller_TolB-like"/>
</dbReference>
<feature type="chain" id="PRO_5047358651" description="HYR domain-containing protein" evidence="4">
    <location>
        <begin position="29"/>
        <end position="1643"/>
    </location>
</feature>
<comment type="caution">
    <text evidence="7">The sequence shown here is derived from an EMBL/GenBank/DDBJ whole genome shotgun (WGS) entry which is preliminary data.</text>
</comment>
<keyword evidence="3" id="KW-0812">Transmembrane</keyword>
<keyword evidence="4" id="KW-0732">Signal</keyword>
<keyword evidence="3" id="KW-1133">Transmembrane helix</keyword>
<dbReference type="Pfam" id="PF02494">
    <property type="entry name" value="HYR"/>
    <property type="match status" value="2"/>
</dbReference>
<dbReference type="PROSITE" id="PS50026">
    <property type="entry name" value="EGF_3"/>
    <property type="match status" value="1"/>
</dbReference>
<dbReference type="SMART" id="SM00181">
    <property type="entry name" value="EGF"/>
    <property type="match status" value="3"/>
</dbReference>
<dbReference type="InterPro" id="IPR000742">
    <property type="entry name" value="EGF"/>
</dbReference>
<keyword evidence="3" id="KW-0472">Membrane</keyword>
<feature type="domain" description="HYR" evidence="6">
    <location>
        <begin position="840"/>
        <end position="926"/>
    </location>
</feature>
<dbReference type="InterPro" id="IPR050778">
    <property type="entry name" value="Cueball_EGF_LRP_Nidogen"/>
</dbReference>
<feature type="domain" description="HYR" evidence="6">
    <location>
        <begin position="1320"/>
        <end position="1406"/>
    </location>
</feature>
<protein>
    <recommendedName>
        <fullName evidence="9">HYR domain-containing protein</fullName>
    </recommendedName>
</protein>
<name>A0ABP0FCT5_CLALP</name>
<evidence type="ECO:0000256" key="4">
    <source>
        <dbReference type="SAM" id="SignalP"/>
    </source>
</evidence>
<proteinExistence type="predicted"/>
<dbReference type="Gene3D" id="2.120.10.30">
    <property type="entry name" value="TolB, C-terminal domain"/>
    <property type="match status" value="3"/>
</dbReference>
<evidence type="ECO:0008006" key="9">
    <source>
        <dbReference type="Google" id="ProtNLM"/>
    </source>
</evidence>
<feature type="domain" description="HYR" evidence="6">
    <location>
        <begin position="362"/>
        <end position="447"/>
    </location>
</feature>
<reference evidence="7 8" key="1">
    <citation type="submission" date="2024-02" db="EMBL/GenBank/DDBJ databases">
        <authorList>
            <person name="Daric V."/>
            <person name="Darras S."/>
        </authorList>
    </citation>
    <scope>NUCLEOTIDE SEQUENCE [LARGE SCALE GENOMIC DNA]</scope>
</reference>
<evidence type="ECO:0000256" key="1">
    <source>
        <dbReference type="ARBA" id="ARBA00022737"/>
    </source>
</evidence>
<accession>A0ABP0FCT5</accession>
<dbReference type="PANTHER" id="PTHR46513:SF41">
    <property type="entry name" value="LOW-DENSITY LIPOPROTEIN RECEPTOR-RELATED PROTEIN"/>
    <property type="match status" value="1"/>
</dbReference>
<keyword evidence="8" id="KW-1185">Reference proteome</keyword>
<evidence type="ECO:0000313" key="7">
    <source>
        <dbReference type="EMBL" id="CAK8676127.1"/>
    </source>
</evidence>
<evidence type="ECO:0000259" key="6">
    <source>
        <dbReference type="PROSITE" id="PS50825"/>
    </source>
</evidence>
<keyword evidence="1" id="KW-0677">Repeat</keyword>
<feature type="domain" description="EGF-like" evidence="5">
    <location>
        <begin position="320"/>
        <end position="355"/>
    </location>
</feature>
<evidence type="ECO:0000259" key="5">
    <source>
        <dbReference type="PROSITE" id="PS50026"/>
    </source>
</evidence>
<evidence type="ECO:0000256" key="3">
    <source>
        <dbReference type="SAM" id="Phobius"/>
    </source>
</evidence>
<dbReference type="SUPFAM" id="SSF63825">
    <property type="entry name" value="YWTD domain"/>
    <property type="match status" value="3"/>
</dbReference>
<dbReference type="Proteomes" id="UP001642483">
    <property type="component" value="Unassembled WGS sequence"/>
</dbReference>
<organism evidence="7 8">
    <name type="scientific">Clavelina lepadiformis</name>
    <name type="common">Light-bulb sea squirt</name>
    <name type="synonym">Ascidia lepadiformis</name>
    <dbReference type="NCBI Taxonomy" id="159417"/>
    <lineage>
        <taxon>Eukaryota</taxon>
        <taxon>Metazoa</taxon>
        <taxon>Chordata</taxon>
        <taxon>Tunicata</taxon>
        <taxon>Ascidiacea</taxon>
        <taxon>Aplousobranchia</taxon>
        <taxon>Clavelinidae</taxon>
        <taxon>Clavelina</taxon>
    </lineage>
</organism>
<dbReference type="PROSITE" id="PS50825">
    <property type="entry name" value="HYR"/>
    <property type="match status" value="3"/>
</dbReference>
<dbReference type="PROSITE" id="PS01186">
    <property type="entry name" value="EGF_2"/>
    <property type="match status" value="1"/>
</dbReference>
<gene>
    <name evidence="7" type="ORF">CVLEPA_LOCUS5615</name>
</gene>
<sequence>MRLNRINVLDVMLRVLMITAFNCYTTISQETGADVLNDNFILVAAQGRILKLPLYKESSPISYISLPSNTNAYAVAVDIVSTSLYWSDYVNLEVWKADIDGENPRKLLTGKQVTEIEIDPTTGNIFILGKTAKGRSHIWVMNQNGLYLKTVTKRKTSVLNNLQLDLIQKYIYVIDKTDNTTFELWRMRFDGSEERNLSSNILSSAVDFAATNRLFLEKKGQSLTKCAGANYVLQQPLSQKNISTNNSGKFLCTPSNATGDFRFKAFNGSVYWLNDFQVATFESDNTFRPFHHSLAVLSGVVTSLSFFSISHYQRFVGGSARNPCNVTNCAQLCIPTSEITYDCDCQNGFHGRRCETTSHLITNTPPSAGPTCPRNMRIPGQTCEGASVNWTVPQWIDDRTNASNLILTSPNFTPPVFLNISSYTLNYTATDSEGKTGICTFTISVEENIGCGSRPLLPTNFDFTQSSTQCSNTHRWYTINCPPLFEVKFGNLTNKTFTNTCTKQGLWKYINLYGLECIPDDNPQNLTDNLLIVVSNARILKIPLSVGGSSASTTIQHLPSNSSAFSAAVNMATSALYWSDLANSTFWKTFLGETKNTPLIYGLSIRQIEVDDLTGNVYVTANLRERDRIYAVNKDGLYWKTLFKVNQGEIILKIELDLRQKFLYYVTVNNNGSKLGRMRFDGSQSQLFGTAITFTIDQSGDKLLVFPSDTELQVWRLSTFNETGSLISQSSFPVIITSSTRMQAFNNALYFYDGFLKVSSTNGSTIRTFDNIPLLGNVTSIKPYSYYHNRQFLVNLSNPCQNTRPSCSHLCLATSSTTRDCDCGDGYHEKDGNCTKRRPDDIAPTAGRTCQPDFSVEIPTCQNTTSVTWTSPVWNDDHTNPVDLVIVSPNITSPAIFKVGVHKLMYTATDSVGNTGQCNILVTVSTKGCGAQPQTPFASNIIQAQSNCFQNELRYAITCPKNRLVTFGNVSGQSLINRCTESGWTYSNLFGIECTAESIAVINDTQYEVFDDFLLVVGGEKIFKIPLLASNASHFSILPTPSNASVRAAAPNTANGFIYWSDFVNSQVFKANVDGSNSSKILDGIKVKDIQVDPQSGYLYLLATNHAAKDVIYVVNSEGLFLKTIYKTRNQSSILKIDLDIRQKLVVFLEQDQSGRRTLVYIAFDGSGEKKTRKSFGLFTISTVSSLYSIVGNGSIFGYTLTNLSAPADFTLNYEGQLNVGTISQFTADRDRAFFLYDGSLKRVSNLVLSNFGPNSQILGHITSMSVFSTSYYRETLGGLRNPCQANSCAQLCLATSSFFWDCDCQNGFTRRQNECEKRANRPPSYGHTCPADIKLKITSCPLMANASWKPPIWTDDRTDAETLNITTPNITSPATLALGKHVITYSATDEDGRTTQCSFTINIVLSVCGSRPLLPGGAGLTQTALSCSTGNIVYSISCLSNQFVQFGSITNRTFVNYCGSSGIWKHTNLFGITCVSDRITTATLTTPQRTRRVSTDHNVFFSTAVSSSAPTIQPFVGSTISSSSFPSSVASMETSKPDFTTAYDTSPVATRYVVTSTQHSTAAATGMTSTAATAQARIDVRPKPTVGLSTGAIVGIAVSAAVVVAVASAAVIITFRKMRSASSYEVFSPRTSHSDGYNMDRL</sequence>
<dbReference type="InterPro" id="IPR000033">
    <property type="entry name" value="LDLR_classB_rpt"/>
</dbReference>
<dbReference type="EMBL" id="CAWYQH010000024">
    <property type="protein sequence ID" value="CAK8676127.1"/>
    <property type="molecule type" value="Genomic_DNA"/>
</dbReference>
<feature type="transmembrane region" description="Helical" evidence="3">
    <location>
        <begin position="1593"/>
        <end position="1616"/>
    </location>
</feature>
<keyword evidence="2" id="KW-0245">EGF-like domain</keyword>
<feature type="disulfide bond" evidence="2">
    <location>
        <begin position="345"/>
        <end position="354"/>
    </location>
</feature>
<dbReference type="SMART" id="SM00135">
    <property type="entry name" value="LY"/>
    <property type="match status" value="4"/>
</dbReference>
<comment type="caution">
    <text evidence="2">Lacks conserved residue(s) required for the propagation of feature annotation.</text>
</comment>
<dbReference type="PROSITE" id="PS00022">
    <property type="entry name" value="EGF_1"/>
    <property type="match status" value="1"/>
</dbReference>
<evidence type="ECO:0000256" key="2">
    <source>
        <dbReference type="PROSITE-ProRule" id="PRU00076"/>
    </source>
</evidence>
<evidence type="ECO:0000313" key="8">
    <source>
        <dbReference type="Proteomes" id="UP001642483"/>
    </source>
</evidence>
<feature type="signal peptide" evidence="4">
    <location>
        <begin position="1"/>
        <end position="28"/>
    </location>
</feature>
<dbReference type="InterPro" id="IPR003410">
    <property type="entry name" value="HYR_dom"/>
</dbReference>
<keyword evidence="2" id="KW-1015">Disulfide bond</keyword>